<reference evidence="2" key="1">
    <citation type="submission" date="2014-09" db="EMBL/GenBank/DDBJ databases">
        <authorList>
            <person name="Magalhaes I.L.F."/>
            <person name="Oliveira U."/>
            <person name="Santos F.R."/>
            <person name="Vidigal T.H.D.A."/>
            <person name="Brescovit A.D."/>
            <person name="Santos A.J."/>
        </authorList>
    </citation>
    <scope>NUCLEOTIDE SEQUENCE</scope>
    <source>
        <tissue evidence="2">Shoot tissue taken approximately 20 cm above the soil surface</tissue>
    </source>
</reference>
<proteinExistence type="predicted"/>
<evidence type="ECO:0000313" key="2">
    <source>
        <dbReference type="EMBL" id="JAE01779.1"/>
    </source>
</evidence>
<dbReference type="AlphaFoldDB" id="A0A0A9ERZ4"/>
<organism evidence="2">
    <name type="scientific">Arundo donax</name>
    <name type="common">Giant reed</name>
    <name type="synonym">Donax arundinaceus</name>
    <dbReference type="NCBI Taxonomy" id="35708"/>
    <lineage>
        <taxon>Eukaryota</taxon>
        <taxon>Viridiplantae</taxon>
        <taxon>Streptophyta</taxon>
        <taxon>Embryophyta</taxon>
        <taxon>Tracheophyta</taxon>
        <taxon>Spermatophyta</taxon>
        <taxon>Magnoliopsida</taxon>
        <taxon>Liliopsida</taxon>
        <taxon>Poales</taxon>
        <taxon>Poaceae</taxon>
        <taxon>PACMAD clade</taxon>
        <taxon>Arundinoideae</taxon>
        <taxon>Arundineae</taxon>
        <taxon>Arundo</taxon>
    </lineage>
</organism>
<name>A0A0A9ERZ4_ARUDO</name>
<reference evidence="2" key="2">
    <citation type="journal article" date="2015" name="Data Brief">
        <title>Shoot transcriptome of the giant reed, Arundo donax.</title>
        <authorList>
            <person name="Barrero R.A."/>
            <person name="Guerrero F.D."/>
            <person name="Moolhuijzen P."/>
            <person name="Goolsby J.A."/>
            <person name="Tidwell J."/>
            <person name="Bellgard S.E."/>
            <person name="Bellgard M.I."/>
        </authorList>
    </citation>
    <scope>NUCLEOTIDE SEQUENCE</scope>
    <source>
        <tissue evidence="2">Shoot tissue taken approximately 20 cm above the soil surface</tissue>
    </source>
</reference>
<feature type="region of interest" description="Disordered" evidence="1">
    <location>
        <begin position="1"/>
        <end position="24"/>
    </location>
</feature>
<sequence>MQAARAAVGKRRWRKEAAVTKQGQ</sequence>
<dbReference type="EMBL" id="GBRH01196117">
    <property type="protein sequence ID" value="JAE01779.1"/>
    <property type="molecule type" value="Transcribed_RNA"/>
</dbReference>
<evidence type="ECO:0000256" key="1">
    <source>
        <dbReference type="SAM" id="MobiDB-lite"/>
    </source>
</evidence>
<protein>
    <submittedName>
        <fullName evidence="2">Uncharacterized protein</fullName>
    </submittedName>
</protein>
<accession>A0A0A9ERZ4</accession>